<protein>
    <submittedName>
        <fullName evidence="1">Uncharacterized protein</fullName>
    </submittedName>
</protein>
<organism evidence="1 2">
    <name type="scientific">Flavobacterium artemisiae</name>
    <dbReference type="NCBI Taxonomy" id="2126556"/>
    <lineage>
        <taxon>Bacteria</taxon>
        <taxon>Pseudomonadati</taxon>
        <taxon>Bacteroidota</taxon>
        <taxon>Flavobacteriia</taxon>
        <taxon>Flavobacteriales</taxon>
        <taxon>Flavobacteriaceae</taxon>
        <taxon>Flavobacterium</taxon>
    </lineage>
</organism>
<dbReference type="RefSeq" id="WP_379817612.1">
    <property type="nucleotide sequence ID" value="NZ_JBHUDZ010000003.1"/>
</dbReference>
<comment type="caution">
    <text evidence="1">The sequence shown here is derived from an EMBL/GenBank/DDBJ whole genome shotgun (WGS) entry which is preliminary data.</text>
</comment>
<evidence type="ECO:0000313" key="1">
    <source>
        <dbReference type="EMBL" id="MFD1601988.1"/>
    </source>
</evidence>
<reference evidence="2" key="1">
    <citation type="journal article" date="2019" name="Int. J. Syst. Evol. Microbiol.">
        <title>The Global Catalogue of Microorganisms (GCM) 10K type strain sequencing project: providing services to taxonomists for standard genome sequencing and annotation.</title>
        <authorList>
            <consortium name="The Broad Institute Genomics Platform"/>
            <consortium name="The Broad Institute Genome Sequencing Center for Infectious Disease"/>
            <person name="Wu L."/>
            <person name="Ma J."/>
        </authorList>
    </citation>
    <scope>NUCLEOTIDE SEQUENCE [LARGE SCALE GENOMIC DNA]</scope>
    <source>
        <strain evidence="2">CCUG 70865</strain>
    </source>
</reference>
<keyword evidence="2" id="KW-1185">Reference proteome</keyword>
<evidence type="ECO:0000313" key="2">
    <source>
        <dbReference type="Proteomes" id="UP001597138"/>
    </source>
</evidence>
<sequence length="219" mass="25969">MNYSKKEQQIWERWITIEDYHNYPQLADSLADFEGSHLLCYVYIDHDAGTTLDVVKIFNKVDDKIEFTESLIDKQIRVIMRYSDFSEIPYEILSDTSLGNFELIKPQHLKFYDRDDLIDFRKHDTVNYFRAEGYPDDIQILLFSENDYNNPELVWGRVEKYNITTYIGVAILLVQPHQNFGINKNEPLAFALRTFKEKLAIIGIVDGEKAKTKPWWKIW</sequence>
<name>A0ABW4H999_9FLAO</name>
<gene>
    <name evidence="1" type="ORF">ACFSC2_04470</name>
</gene>
<proteinExistence type="predicted"/>
<dbReference type="Proteomes" id="UP001597138">
    <property type="component" value="Unassembled WGS sequence"/>
</dbReference>
<accession>A0ABW4H999</accession>
<dbReference type="EMBL" id="JBHUDZ010000003">
    <property type="protein sequence ID" value="MFD1601988.1"/>
    <property type="molecule type" value="Genomic_DNA"/>
</dbReference>